<evidence type="ECO:0000313" key="4">
    <source>
        <dbReference type="Proteomes" id="UP001519460"/>
    </source>
</evidence>
<organism evidence="3 4">
    <name type="scientific">Batillaria attramentaria</name>
    <dbReference type="NCBI Taxonomy" id="370345"/>
    <lineage>
        <taxon>Eukaryota</taxon>
        <taxon>Metazoa</taxon>
        <taxon>Spiralia</taxon>
        <taxon>Lophotrochozoa</taxon>
        <taxon>Mollusca</taxon>
        <taxon>Gastropoda</taxon>
        <taxon>Caenogastropoda</taxon>
        <taxon>Sorbeoconcha</taxon>
        <taxon>Cerithioidea</taxon>
        <taxon>Batillariidae</taxon>
        <taxon>Batillaria</taxon>
    </lineage>
</organism>
<gene>
    <name evidence="3" type="ORF">BaRGS_00017296</name>
</gene>
<name>A0ABD0KWJ1_9CAEN</name>
<accession>A0ABD0KWJ1</accession>
<dbReference type="InterPro" id="IPR000998">
    <property type="entry name" value="MAM_dom"/>
</dbReference>
<keyword evidence="4" id="KW-1185">Reference proteome</keyword>
<feature type="chain" id="PRO_5044827877" description="MAM domain-containing protein" evidence="1">
    <location>
        <begin position="23"/>
        <end position="139"/>
    </location>
</feature>
<evidence type="ECO:0000313" key="3">
    <source>
        <dbReference type="EMBL" id="KAK7491467.1"/>
    </source>
</evidence>
<dbReference type="CDD" id="cd06263">
    <property type="entry name" value="MAM"/>
    <property type="match status" value="1"/>
</dbReference>
<protein>
    <recommendedName>
        <fullName evidence="2">MAM domain-containing protein</fullName>
    </recommendedName>
</protein>
<reference evidence="3 4" key="1">
    <citation type="journal article" date="2023" name="Sci. Data">
        <title>Genome assembly of the Korean intertidal mud-creeper Batillaria attramentaria.</title>
        <authorList>
            <person name="Patra A.K."/>
            <person name="Ho P.T."/>
            <person name="Jun S."/>
            <person name="Lee S.J."/>
            <person name="Kim Y."/>
            <person name="Won Y.J."/>
        </authorList>
    </citation>
    <scope>NUCLEOTIDE SEQUENCE [LARGE SCALE GENOMIC DNA]</scope>
    <source>
        <strain evidence="3">Wonlab-2016</strain>
    </source>
</reference>
<evidence type="ECO:0000256" key="1">
    <source>
        <dbReference type="SAM" id="SignalP"/>
    </source>
</evidence>
<proteinExistence type="predicted"/>
<comment type="caution">
    <text evidence="3">The sequence shown here is derived from an EMBL/GenBank/DDBJ whole genome shotgun (WGS) entry which is preliminary data.</text>
</comment>
<keyword evidence="1" id="KW-0732">Signal</keyword>
<feature type="domain" description="MAM" evidence="2">
    <location>
        <begin position="26"/>
        <end position="128"/>
    </location>
</feature>
<sequence length="139" mass="15246">MLLSIMIAFVPFAFDMVSEIYANHDATCNFEDATLCGWTNARESDGQLDWTLHQGPTSALLFLTVRCGNFLSGHYVYIESSLPVIARANDTALLVSPVLTPTPVFSHGCLTFWYNMHGSTIGRLAVFLVDAASKRGILV</sequence>
<dbReference type="InterPro" id="IPR013320">
    <property type="entry name" value="ConA-like_dom_sf"/>
</dbReference>
<dbReference type="PROSITE" id="PS50060">
    <property type="entry name" value="MAM_2"/>
    <property type="match status" value="1"/>
</dbReference>
<dbReference type="InterPro" id="IPR051560">
    <property type="entry name" value="MAM_domain-containing"/>
</dbReference>
<evidence type="ECO:0000259" key="2">
    <source>
        <dbReference type="PROSITE" id="PS50060"/>
    </source>
</evidence>
<dbReference type="AlphaFoldDB" id="A0ABD0KWJ1"/>
<dbReference type="PANTHER" id="PTHR23282">
    <property type="entry name" value="APICAL ENDOSOMAL GLYCOPROTEIN PRECURSOR"/>
    <property type="match status" value="1"/>
</dbReference>
<dbReference type="Proteomes" id="UP001519460">
    <property type="component" value="Unassembled WGS sequence"/>
</dbReference>
<dbReference type="Pfam" id="PF00629">
    <property type="entry name" value="MAM"/>
    <property type="match status" value="1"/>
</dbReference>
<dbReference type="PANTHER" id="PTHR23282:SF142">
    <property type="entry name" value="MAM DOMAIN-CONTAINING PROTEIN"/>
    <property type="match status" value="1"/>
</dbReference>
<feature type="signal peptide" evidence="1">
    <location>
        <begin position="1"/>
        <end position="22"/>
    </location>
</feature>
<dbReference type="Gene3D" id="2.60.120.200">
    <property type="match status" value="1"/>
</dbReference>
<dbReference type="SUPFAM" id="SSF49899">
    <property type="entry name" value="Concanavalin A-like lectins/glucanases"/>
    <property type="match status" value="1"/>
</dbReference>
<dbReference type="EMBL" id="JACVVK020000114">
    <property type="protein sequence ID" value="KAK7491467.1"/>
    <property type="molecule type" value="Genomic_DNA"/>
</dbReference>